<evidence type="ECO:0000313" key="5">
    <source>
        <dbReference type="Proteomes" id="UP000001593"/>
    </source>
</evidence>
<dbReference type="AlphaFoldDB" id="A7S3X8"/>
<dbReference type="Gene3D" id="3.90.1150.10">
    <property type="entry name" value="Aspartate Aminotransferase, domain 1"/>
    <property type="match status" value="1"/>
</dbReference>
<reference evidence="4 5" key="1">
    <citation type="journal article" date="2007" name="Science">
        <title>Sea anemone genome reveals ancestral eumetazoan gene repertoire and genomic organization.</title>
        <authorList>
            <person name="Putnam N.H."/>
            <person name="Srivastava M."/>
            <person name="Hellsten U."/>
            <person name="Dirks B."/>
            <person name="Chapman J."/>
            <person name="Salamov A."/>
            <person name="Terry A."/>
            <person name="Shapiro H."/>
            <person name="Lindquist E."/>
            <person name="Kapitonov V.V."/>
            <person name="Jurka J."/>
            <person name="Genikhovich G."/>
            <person name="Grigoriev I.V."/>
            <person name="Lucas S.M."/>
            <person name="Steele R.E."/>
            <person name="Finnerty J.R."/>
            <person name="Technau U."/>
            <person name="Martindale M.Q."/>
            <person name="Rokhsar D.S."/>
        </authorList>
    </citation>
    <scope>NUCLEOTIDE SEQUENCE [LARGE SCALE GENOMIC DNA]</scope>
    <source>
        <strain evidence="5">CH2 X CH6</strain>
    </source>
</reference>
<dbReference type="GO" id="GO:0016846">
    <property type="term" value="F:carbon-sulfur lyase activity"/>
    <property type="evidence" value="ECO:0000318"/>
    <property type="project" value="GO_Central"/>
</dbReference>
<gene>
    <name evidence="4" type="ORF">NEMVEDRAFT_v1g242678</name>
</gene>
<dbReference type="InterPro" id="IPR000277">
    <property type="entry name" value="Cys/Met-Metab_PyrdxlP-dep_enz"/>
</dbReference>
<evidence type="ECO:0000256" key="1">
    <source>
        <dbReference type="ARBA" id="ARBA00001933"/>
    </source>
</evidence>
<dbReference type="Proteomes" id="UP000001593">
    <property type="component" value="Unassembled WGS sequence"/>
</dbReference>
<sequence>MSENYRFETSATAHTCQLSEVPQPVNIPIYASSTFGVGTVKHGADLSEGKADGYLYSRWNNPTVDAAAQTLNALEGGVGTLLFSSGMAAISTALLSLLKAGDHVVAPKIVYSGTLALLQTVLPRYGIEVTLVTGDSMESYQEAVKPSTKVIYGETPCNPTMAVLDLEAFAQLGMSLGEGVATMVDSTFGSPFNQAPLRHAAAAALYLKCQFDGLVVIRGFGNQCHADKVSVVNYPGLPSNPGHLIAKKQMRGFSGMVSFEVKGGLQEAVKFAESLKLVKLAVSLGGTDSLVEVVSCMTHPDKYVTPEMKAEAGVSDSLIRISVGLEHVEDLKQDIAQALDQMP</sequence>
<dbReference type="Gene3D" id="3.40.640.10">
    <property type="entry name" value="Type I PLP-dependent aspartate aminotransferase-like (Major domain)"/>
    <property type="match status" value="1"/>
</dbReference>
<dbReference type="SUPFAM" id="SSF53383">
    <property type="entry name" value="PLP-dependent transferases"/>
    <property type="match status" value="1"/>
</dbReference>
<dbReference type="PANTHER" id="PTHR11808:SF80">
    <property type="entry name" value="CYSTATHIONINE GAMMA-LYASE"/>
    <property type="match status" value="1"/>
</dbReference>
<proteinExistence type="inferred from homology"/>
<dbReference type="UniPathway" id="UPA00136">
    <property type="reaction ID" value="UER00202"/>
</dbReference>
<keyword evidence="2 3" id="KW-0663">Pyridoxal phosphate</keyword>
<accession>A7S3X8</accession>
<dbReference type="HOGENOM" id="CLU_018986_2_0_1"/>
<dbReference type="GO" id="GO:0019344">
    <property type="term" value="P:cysteine biosynthetic process"/>
    <property type="evidence" value="ECO:0007669"/>
    <property type="project" value="UniProtKB-UniPathway"/>
</dbReference>
<dbReference type="GO" id="GO:0019346">
    <property type="term" value="P:transsulfuration"/>
    <property type="evidence" value="ECO:0000318"/>
    <property type="project" value="GO_Central"/>
</dbReference>
<dbReference type="EMBL" id="DS469575">
    <property type="protein sequence ID" value="EDO41564.1"/>
    <property type="molecule type" value="Genomic_DNA"/>
</dbReference>
<evidence type="ECO:0000256" key="2">
    <source>
        <dbReference type="ARBA" id="ARBA00022898"/>
    </source>
</evidence>
<dbReference type="PhylomeDB" id="A7S3X8"/>
<dbReference type="GO" id="GO:0030170">
    <property type="term" value="F:pyridoxal phosphate binding"/>
    <property type="evidence" value="ECO:0000318"/>
    <property type="project" value="GO_Central"/>
</dbReference>
<dbReference type="eggNOG" id="KOG0053">
    <property type="taxonomic scope" value="Eukaryota"/>
</dbReference>
<dbReference type="PANTHER" id="PTHR11808">
    <property type="entry name" value="TRANS-SULFURATION ENZYME FAMILY MEMBER"/>
    <property type="match status" value="1"/>
</dbReference>
<dbReference type="PIRSF" id="PIRSF001434">
    <property type="entry name" value="CGS"/>
    <property type="match status" value="1"/>
</dbReference>
<dbReference type="OMA" id="NAFQIIQ"/>
<keyword evidence="5" id="KW-1185">Reference proteome</keyword>
<organism evidence="4 5">
    <name type="scientific">Nematostella vectensis</name>
    <name type="common">Starlet sea anemone</name>
    <dbReference type="NCBI Taxonomy" id="45351"/>
    <lineage>
        <taxon>Eukaryota</taxon>
        <taxon>Metazoa</taxon>
        <taxon>Cnidaria</taxon>
        <taxon>Anthozoa</taxon>
        <taxon>Hexacorallia</taxon>
        <taxon>Actiniaria</taxon>
        <taxon>Edwardsiidae</taxon>
        <taxon>Nematostella</taxon>
    </lineage>
</organism>
<comment type="cofactor">
    <cofactor evidence="1 3">
        <name>pyridoxal 5'-phosphate</name>
        <dbReference type="ChEBI" id="CHEBI:597326"/>
    </cofactor>
</comment>
<comment type="similarity">
    <text evidence="3">Belongs to the trans-sulfuration enzymes family.</text>
</comment>
<dbReference type="FunFam" id="3.40.640.10:FF:000046">
    <property type="entry name" value="Cystathionine gamma-lyase"/>
    <property type="match status" value="1"/>
</dbReference>
<evidence type="ECO:0000313" key="4">
    <source>
        <dbReference type="EMBL" id="EDO41564.1"/>
    </source>
</evidence>
<dbReference type="InParanoid" id="A7S3X8"/>
<dbReference type="GO" id="GO:0005737">
    <property type="term" value="C:cytoplasm"/>
    <property type="evidence" value="ECO:0000318"/>
    <property type="project" value="GO_Central"/>
</dbReference>
<dbReference type="Pfam" id="PF01053">
    <property type="entry name" value="Cys_Met_Meta_PP"/>
    <property type="match status" value="2"/>
</dbReference>
<dbReference type="InterPro" id="IPR015422">
    <property type="entry name" value="PyrdxlP-dep_Trfase_small"/>
</dbReference>
<dbReference type="InterPro" id="IPR015424">
    <property type="entry name" value="PyrdxlP-dep_Trfase"/>
</dbReference>
<protein>
    <submittedName>
        <fullName evidence="4">Uncharacterized protein</fullName>
    </submittedName>
</protein>
<evidence type="ECO:0000256" key="3">
    <source>
        <dbReference type="RuleBase" id="RU362118"/>
    </source>
</evidence>
<dbReference type="InterPro" id="IPR015421">
    <property type="entry name" value="PyrdxlP-dep_Trfase_major"/>
</dbReference>
<name>A7S3X8_NEMVE</name>
<dbReference type="STRING" id="45351.A7S3X8"/>